<keyword evidence="3" id="KW-0378">Hydrolase</keyword>
<dbReference type="InterPro" id="IPR019307">
    <property type="entry name" value="RNA-bd_AU-1/RNase_E/G"/>
</dbReference>
<dbReference type="Proteomes" id="UP001292084">
    <property type="component" value="Unassembled WGS sequence"/>
</dbReference>
<keyword evidence="4" id="KW-0460">Magnesium</keyword>
<dbReference type="EMBL" id="JAXQNN010000002">
    <property type="protein sequence ID" value="MDZ5712351.1"/>
    <property type="molecule type" value="Genomic_DNA"/>
</dbReference>
<evidence type="ECO:0000256" key="3">
    <source>
        <dbReference type="ARBA" id="ARBA00022801"/>
    </source>
</evidence>
<comment type="cofactor">
    <cofactor evidence="1">
        <name>Mg(2+)</name>
        <dbReference type="ChEBI" id="CHEBI:18420"/>
    </cofactor>
</comment>
<evidence type="ECO:0000313" key="7">
    <source>
        <dbReference type="EMBL" id="MDZ5712351.1"/>
    </source>
</evidence>
<evidence type="ECO:0000256" key="1">
    <source>
        <dbReference type="ARBA" id="ARBA00001946"/>
    </source>
</evidence>
<evidence type="ECO:0000256" key="2">
    <source>
        <dbReference type="ARBA" id="ARBA00022723"/>
    </source>
</evidence>
<dbReference type="SUPFAM" id="SSF50249">
    <property type="entry name" value="Nucleic acid-binding proteins"/>
    <property type="match status" value="1"/>
</dbReference>
<dbReference type="RefSeq" id="WP_322421315.1">
    <property type="nucleotide sequence ID" value="NZ_JAXQNN010000002.1"/>
</dbReference>
<keyword evidence="5" id="KW-0694">RNA-binding</keyword>
<sequence length="462" mass="53039">MKQLIVSSKTREKKWALINQGKAERLELYPPFSETKVGNIYSGTIASIKPSLQAAFVIFDHGPKGYLPLKSIPSSSRTVHQGMRLPVQVKKDEEATKGPVLTGDIELAGKYMVYFPYTDMLRFSKKIQPGQRRRLKLWAENSLQTGGGVLIRTEAESAEEHVLSAELKHLKQRFHLLDQAFKEKKGCFLIERPEKFVEDVKDALIRLKPDELITDSVTVSNQFKSVISEMELETDLLLYLEDEDLFVRYFKEDIHLMMTRRTVWLEGGSSIVIDVLEALTVIDVNSSRQTGAKQQRAAVKDINQKAALESLRQMKLRDMHGIVLIDFINMEDQSDRNDIDRLIREEAKSDHKHVHAAGFTELGLYQLTRKKTKASYQTLYTVPCPVCSGNGHVLSPESCLLELEKELLSKRRMLEKVEIELTKDIHQLIKEDPAFIRWIEKELNLPVAFKEINHIHPFYRVI</sequence>
<dbReference type="Pfam" id="PF10150">
    <property type="entry name" value="RNase_E_G"/>
    <property type="match status" value="1"/>
</dbReference>
<organism evidence="7 8">
    <name type="scientific">Jeotgalibacillus haloalkalitolerans</name>
    <dbReference type="NCBI Taxonomy" id="3104292"/>
    <lineage>
        <taxon>Bacteria</taxon>
        <taxon>Bacillati</taxon>
        <taxon>Bacillota</taxon>
        <taxon>Bacilli</taxon>
        <taxon>Bacillales</taxon>
        <taxon>Caryophanaceae</taxon>
        <taxon>Jeotgalibacillus</taxon>
    </lineage>
</organism>
<comment type="caution">
    <text evidence="7">The sequence shown here is derived from an EMBL/GenBank/DDBJ whole genome shotgun (WGS) entry which is preliminary data.</text>
</comment>
<evidence type="ECO:0000313" key="8">
    <source>
        <dbReference type="Proteomes" id="UP001292084"/>
    </source>
</evidence>
<dbReference type="PANTHER" id="PTHR30001">
    <property type="entry name" value="RIBONUCLEASE"/>
    <property type="match status" value="1"/>
</dbReference>
<evidence type="ECO:0000256" key="4">
    <source>
        <dbReference type="ARBA" id="ARBA00022842"/>
    </source>
</evidence>
<keyword evidence="8" id="KW-1185">Reference proteome</keyword>
<evidence type="ECO:0000259" key="6">
    <source>
        <dbReference type="PROSITE" id="PS50126"/>
    </source>
</evidence>
<dbReference type="InterPro" id="IPR003029">
    <property type="entry name" value="S1_domain"/>
</dbReference>
<reference evidence="7 8" key="1">
    <citation type="submission" date="2023-12" db="EMBL/GenBank/DDBJ databases">
        <title>Jeotgalibacillus haloalkaliphilus sp. nov., a novel salt-tolerant bacteria, isolated from the estuary of the Fenhe River into the Yellow River.</title>
        <authorList>
            <person name="Li Y."/>
        </authorList>
    </citation>
    <scope>NUCLEOTIDE SEQUENCE [LARGE SCALE GENOMIC DNA]</scope>
    <source>
        <strain evidence="7 8">HH7-29</strain>
    </source>
</reference>
<evidence type="ECO:0000256" key="5">
    <source>
        <dbReference type="ARBA" id="ARBA00022884"/>
    </source>
</evidence>
<dbReference type="InterPro" id="IPR012340">
    <property type="entry name" value="NA-bd_OB-fold"/>
</dbReference>
<gene>
    <name evidence="7" type="ORF">UFB30_08915</name>
</gene>
<protein>
    <submittedName>
        <fullName evidence="7">Ribonuclease E/G</fullName>
    </submittedName>
</protein>
<dbReference type="CDD" id="cd04453">
    <property type="entry name" value="S1_RNase_E"/>
    <property type="match status" value="1"/>
</dbReference>
<dbReference type="InterPro" id="IPR004659">
    <property type="entry name" value="RNase_E/G"/>
</dbReference>
<dbReference type="PANTHER" id="PTHR30001:SF0">
    <property type="entry name" value="RIBONUCLEASE G"/>
    <property type="match status" value="1"/>
</dbReference>
<feature type="domain" description="S1 motif" evidence="6">
    <location>
        <begin position="38"/>
        <end position="110"/>
    </location>
</feature>
<accession>A0ABU5KNQ2</accession>
<name>A0ABU5KNQ2_9BACL</name>
<dbReference type="Gene3D" id="2.40.50.140">
    <property type="entry name" value="Nucleic acid-binding proteins"/>
    <property type="match status" value="1"/>
</dbReference>
<dbReference type="PROSITE" id="PS50126">
    <property type="entry name" value="S1"/>
    <property type="match status" value="1"/>
</dbReference>
<dbReference type="Gene3D" id="3.40.1260.20">
    <property type="entry name" value="Ribonuclease E, catalytic domain"/>
    <property type="match status" value="1"/>
</dbReference>
<proteinExistence type="predicted"/>
<keyword evidence="2" id="KW-0479">Metal-binding</keyword>